<gene>
    <name evidence="2" type="ORF">BJX63DRAFT_415352</name>
</gene>
<sequence>MTEPVSISTAGITGILTCIEQIQLGRSFGKDNKKCLLKLDLARLRVSLWWGSLHLPMSSAIQLSIRSPEDLQILRSMVEDILNQFNEATNLSLKYRMPTGISPSTDLAVCDPDRDLVLRRQRELGLSRKVTWAFYDQKSYNQLIEKVMGLVNGLVILFPSEEFHLAQQQLCWEEVEELELEHQPDLHVQQATSCEGDNLLEETFRRAISTRDGNRYERMTVTGHAMVENGDYVAQGSVATGPRNLYSRIHISGMTRVRNGTNYGGRGVFD</sequence>
<dbReference type="EMBL" id="JBFXLT010000193">
    <property type="protein sequence ID" value="KAL2802290.1"/>
    <property type="molecule type" value="Genomic_DNA"/>
</dbReference>
<dbReference type="Pfam" id="PF14479">
    <property type="entry name" value="HeLo"/>
    <property type="match status" value="1"/>
</dbReference>
<accession>A0ABR4GUW0</accession>
<evidence type="ECO:0000313" key="2">
    <source>
        <dbReference type="EMBL" id="KAL2802290.1"/>
    </source>
</evidence>
<reference evidence="2 3" key="1">
    <citation type="submission" date="2024-07" db="EMBL/GenBank/DDBJ databases">
        <title>Section-level genome sequencing and comparative genomics of Aspergillus sections Usti and Cavernicolus.</title>
        <authorList>
            <consortium name="Lawrence Berkeley National Laboratory"/>
            <person name="Nybo J.L."/>
            <person name="Vesth T.C."/>
            <person name="Theobald S."/>
            <person name="Frisvad J.C."/>
            <person name="Larsen T.O."/>
            <person name="Kjaerboelling I."/>
            <person name="Rothschild-Mancinelli K."/>
            <person name="Lyhne E.K."/>
            <person name="Kogle M.E."/>
            <person name="Barry K."/>
            <person name="Clum A."/>
            <person name="Na H."/>
            <person name="Ledsgaard L."/>
            <person name="Lin J."/>
            <person name="Lipzen A."/>
            <person name="Kuo A."/>
            <person name="Riley R."/>
            <person name="Mondo S."/>
            <person name="Labutti K."/>
            <person name="Haridas S."/>
            <person name="Pangalinan J."/>
            <person name="Salamov A.A."/>
            <person name="Simmons B.A."/>
            <person name="Magnuson J.K."/>
            <person name="Chen J."/>
            <person name="Drula E."/>
            <person name="Henrissat B."/>
            <person name="Wiebenga A."/>
            <person name="Lubbers R.J."/>
            <person name="Gomes A.C."/>
            <person name="Makela M.R."/>
            <person name="Stajich J."/>
            <person name="Grigoriev I.V."/>
            <person name="Mortensen U.H."/>
            <person name="De Vries R.P."/>
            <person name="Baker S.E."/>
            <person name="Andersen M.R."/>
        </authorList>
    </citation>
    <scope>NUCLEOTIDE SEQUENCE [LARGE SCALE GENOMIC DNA]</scope>
    <source>
        <strain evidence="2 3">CBS 588.65</strain>
    </source>
</reference>
<organism evidence="2 3">
    <name type="scientific">Aspergillus granulosus</name>
    <dbReference type="NCBI Taxonomy" id="176169"/>
    <lineage>
        <taxon>Eukaryota</taxon>
        <taxon>Fungi</taxon>
        <taxon>Dikarya</taxon>
        <taxon>Ascomycota</taxon>
        <taxon>Pezizomycotina</taxon>
        <taxon>Eurotiomycetes</taxon>
        <taxon>Eurotiomycetidae</taxon>
        <taxon>Eurotiales</taxon>
        <taxon>Aspergillaceae</taxon>
        <taxon>Aspergillus</taxon>
        <taxon>Aspergillus subgen. Nidulantes</taxon>
    </lineage>
</organism>
<keyword evidence="2" id="KW-0640">Prion</keyword>
<keyword evidence="2" id="KW-0034">Amyloid</keyword>
<evidence type="ECO:0000259" key="1">
    <source>
        <dbReference type="Pfam" id="PF14479"/>
    </source>
</evidence>
<comment type="caution">
    <text evidence="2">The sequence shown here is derived from an EMBL/GenBank/DDBJ whole genome shotgun (WGS) entry which is preliminary data.</text>
</comment>
<evidence type="ECO:0000313" key="3">
    <source>
        <dbReference type="Proteomes" id="UP001610334"/>
    </source>
</evidence>
<feature type="domain" description="Prion-inhibition and propagation HeLo" evidence="1">
    <location>
        <begin position="13"/>
        <end position="179"/>
    </location>
</feature>
<keyword evidence="3" id="KW-1185">Reference proteome</keyword>
<protein>
    <submittedName>
        <fullName evidence="2">Prion-inhibition and propagation-domain-containing protein</fullName>
    </submittedName>
</protein>
<proteinExistence type="predicted"/>
<name>A0ABR4GUW0_9EURO</name>
<dbReference type="Proteomes" id="UP001610334">
    <property type="component" value="Unassembled WGS sequence"/>
</dbReference>
<dbReference type="InterPro" id="IPR029498">
    <property type="entry name" value="HeLo_dom"/>
</dbReference>
<dbReference type="Gene3D" id="1.20.120.1020">
    <property type="entry name" value="Prion-inhibition and propagation, HeLo domain"/>
    <property type="match status" value="1"/>
</dbReference>
<dbReference type="InterPro" id="IPR038305">
    <property type="entry name" value="HeLo_sf"/>
</dbReference>